<keyword evidence="5" id="KW-1133">Transmembrane helix</keyword>
<sequence length="158" mass="18052">MDDSLLSPRTFCLAFIDLMARVESDYDWLLITTDQTYAIVENLRHLVAPLNPRNHFYIGRPIQHYFLGVYNSFDSGIVFSRSTVDLLAKKLFNGNCIDLSTNGLVYGGQFDSYIGMFLAKHGVLPENSYDHSNNMRQSGGTRFHPFMPERHLNPELIS</sequence>
<reference evidence="7 8" key="1">
    <citation type="submission" date="2017-03" db="EMBL/GenBank/DDBJ databases">
        <title>Genome Survey of Euroglyphus maynei.</title>
        <authorList>
            <person name="Arlian L.G."/>
            <person name="Morgan M.S."/>
            <person name="Rider S.D."/>
        </authorList>
    </citation>
    <scope>NUCLEOTIDE SEQUENCE [LARGE SCALE GENOMIC DNA]</scope>
    <source>
        <strain evidence="7">Arlian Lab</strain>
        <tissue evidence="7">Whole body</tissue>
    </source>
</reference>
<keyword evidence="8" id="KW-1185">Reference proteome</keyword>
<protein>
    <submittedName>
        <fullName evidence="7">Uncharacterized protein</fullName>
    </submittedName>
</protein>
<keyword evidence="3" id="KW-0812">Transmembrane</keyword>
<comment type="subcellular location">
    <subcellularLocation>
        <location evidence="1">Membrane</location>
        <topology evidence="1">Single-pass type II membrane protein</topology>
    </subcellularLocation>
</comment>
<comment type="similarity">
    <text evidence="2">Belongs to the glycosyltransferase 31 family. Beta3-Gal-T subfamily.</text>
</comment>
<dbReference type="InterPro" id="IPR026050">
    <property type="entry name" value="C1GALT1/C1GALT1_chp1"/>
</dbReference>
<accession>A0A1Y3BPS2</accession>
<evidence type="ECO:0000256" key="3">
    <source>
        <dbReference type="ARBA" id="ARBA00022692"/>
    </source>
</evidence>
<evidence type="ECO:0000256" key="4">
    <source>
        <dbReference type="ARBA" id="ARBA00022968"/>
    </source>
</evidence>
<name>A0A1Y3BPS2_EURMA</name>
<keyword evidence="4" id="KW-0735">Signal-anchor</keyword>
<dbReference type="PANTHER" id="PTHR23033:SF49">
    <property type="entry name" value="PUTATIVE-RELATED"/>
    <property type="match status" value="1"/>
</dbReference>
<evidence type="ECO:0000256" key="6">
    <source>
        <dbReference type="ARBA" id="ARBA00023136"/>
    </source>
</evidence>
<keyword evidence="6" id="KW-0472">Membrane</keyword>
<evidence type="ECO:0000256" key="2">
    <source>
        <dbReference type="ARBA" id="ARBA00006462"/>
    </source>
</evidence>
<dbReference type="EMBL" id="MUJZ01010954">
    <property type="protein sequence ID" value="OTF81948.1"/>
    <property type="molecule type" value="Genomic_DNA"/>
</dbReference>
<evidence type="ECO:0000313" key="7">
    <source>
        <dbReference type="EMBL" id="OTF81948.1"/>
    </source>
</evidence>
<dbReference type="OrthoDB" id="414175at2759"/>
<feature type="non-terminal residue" evidence="7">
    <location>
        <position position="158"/>
    </location>
</feature>
<proteinExistence type="inferred from homology"/>
<comment type="caution">
    <text evidence="7">The sequence shown here is derived from an EMBL/GenBank/DDBJ whole genome shotgun (WGS) entry which is preliminary data.</text>
</comment>
<dbReference type="AlphaFoldDB" id="A0A1Y3BPS2"/>
<gene>
    <name evidence="7" type="ORF">BLA29_009936</name>
</gene>
<evidence type="ECO:0000313" key="8">
    <source>
        <dbReference type="Proteomes" id="UP000194236"/>
    </source>
</evidence>
<dbReference type="GO" id="GO:0016263">
    <property type="term" value="F:glycoprotein-N-acetylgalactosamine 3-beta-galactosyltransferase activity"/>
    <property type="evidence" value="ECO:0007669"/>
    <property type="project" value="TreeGrafter"/>
</dbReference>
<evidence type="ECO:0000256" key="1">
    <source>
        <dbReference type="ARBA" id="ARBA00004606"/>
    </source>
</evidence>
<dbReference type="PANTHER" id="PTHR23033">
    <property type="entry name" value="BETA1,3-GALACTOSYLTRANSFERASE"/>
    <property type="match status" value="1"/>
</dbReference>
<evidence type="ECO:0000256" key="5">
    <source>
        <dbReference type="ARBA" id="ARBA00022989"/>
    </source>
</evidence>
<dbReference type="Proteomes" id="UP000194236">
    <property type="component" value="Unassembled WGS sequence"/>
</dbReference>
<dbReference type="GO" id="GO:0016020">
    <property type="term" value="C:membrane"/>
    <property type="evidence" value="ECO:0007669"/>
    <property type="project" value="UniProtKB-SubCell"/>
</dbReference>
<organism evidence="7 8">
    <name type="scientific">Euroglyphus maynei</name>
    <name type="common">Mayne's house dust mite</name>
    <dbReference type="NCBI Taxonomy" id="6958"/>
    <lineage>
        <taxon>Eukaryota</taxon>
        <taxon>Metazoa</taxon>
        <taxon>Ecdysozoa</taxon>
        <taxon>Arthropoda</taxon>
        <taxon>Chelicerata</taxon>
        <taxon>Arachnida</taxon>
        <taxon>Acari</taxon>
        <taxon>Acariformes</taxon>
        <taxon>Sarcoptiformes</taxon>
        <taxon>Astigmata</taxon>
        <taxon>Psoroptidia</taxon>
        <taxon>Analgoidea</taxon>
        <taxon>Pyroglyphidae</taxon>
        <taxon>Pyroglyphinae</taxon>
        <taxon>Euroglyphus</taxon>
    </lineage>
</organism>
<dbReference type="Gene3D" id="3.90.550.50">
    <property type="match status" value="1"/>
</dbReference>